<dbReference type="SUPFAM" id="SSF82171">
    <property type="entry name" value="DPP6 N-terminal domain-like"/>
    <property type="match status" value="1"/>
</dbReference>
<dbReference type="InterPro" id="IPR008969">
    <property type="entry name" value="CarboxyPept-like_regulatory"/>
</dbReference>
<organism evidence="8 9">
    <name type="scientific">Flavobacterium sediminis</name>
    <dbReference type="NCBI Taxonomy" id="2201181"/>
    <lineage>
        <taxon>Bacteria</taxon>
        <taxon>Pseudomonadati</taxon>
        <taxon>Bacteroidota</taxon>
        <taxon>Flavobacteriia</taxon>
        <taxon>Flavobacteriales</taxon>
        <taxon>Flavobacteriaceae</taxon>
        <taxon>Flavobacterium</taxon>
    </lineage>
</organism>
<dbReference type="InterPro" id="IPR036737">
    <property type="entry name" value="OmpA-like_sf"/>
</dbReference>
<dbReference type="InterPro" id="IPR050330">
    <property type="entry name" value="Bact_OuterMem_StrucFunc"/>
</dbReference>
<name>A0A2U8QZ44_9FLAO</name>
<keyword evidence="8" id="KW-0282">Flagellum</keyword>
<dbReference type="PROSITE" id="PS51123">
    <property type="entry name" value="OMPA_2"/>
    <property type="match status" value="1"/>
</dbReference>
<dbReference type="Gene3D" id="2.60.40.1120">
    <property type="entry name" value="Carboxypeptidase-like, regulatory domain"/>
    <property type="match status" value="1"/>
</dbReference>
<dbReference type="SUPFAM" id="SSF103088">
    <property type="entry name" value="OmpA-like"/>
    <property type="match status" value="1"/>
</dbReference>
<dbReference type="OrthoDB" id="9809364at2"/>
<dbReference type="InterPro" id="IPR006665">
    <property type="entry name" value="OmpA-like"/>
</dbReference>
<feature type="domain" description="OmpA-like" evidence="7">
    <location>
        <begin position="515"/>
        <end position="637"/>
    </location>
</feature>
<dbReference type="SUPFAM" id="SSF49464">
    <property type="entry name" value="Carboxypeptidase regulatory domain-like"/>
    <property type="match status" value="1"/>
</dbReference>
<keyword evidence="9" id="KW-1185">Reference proteome</keyword>
<evidence type="ECO:0000256" key="4">
    <source>
        <dbReference type="PROSITE-ProRule" id="PRU00339"/>
    </source>
</evidence>
<dbReference type="InterPro" id="IPR006664">
    <property type="entry name" value="OMP_bac"/>
</dbReference>
<proteinExistence type="predicted"/>
<dbReference type="KEGG" id="fse:DI487_15320"/>
<feature type="signal peptide" evidence="6">
    <location>
        <begin position="1"/>
        <end position="19"/>
    </location>
</feature>
<evidence type="ECO:0000256" key="3">
    <source>
        <dbReference type="ARBA" id="ARBA00023237"/>
    </source>
</evidence>
<evidence type="ECO:0000256" key="6">
    <source>
        <dbReference type="SAM" id="SignalP"/>
    </source>
</evidence>
<dbReference type="Pfam" id="PF00691">
    <property type="entry name" value="OmpA"/>
    <property type="match status" value="1"/>
</dbReference>
<keyword evidence="3" id="KW-0998">Cell outer membrane</keyword>
<evidence type="ECO:0000313" key="9">
    <source>
        <dbReference type="Proteomes" id="UP000245429"/>
    </source>
</evidence>
<dbReference type="EMBL" id="CP029463">
    <property type="protein sequence ID" value="AWM15085.1"/>
    <property type="molecule type" value="Genomic_DNA"/>
</dbReference>
<dbReference type="InterPro" id="IPR019734">
    <property type="entry name" value="TPR_rpt"/>
</dbReference>
<keyword evidence="4" id="KW-0802">TPR repeat</keyword>
<accession>A0A2U8QZ44</accession>
<keyword evidence="8" id="KW-0966">Cell projection</keyword>
<dbReference type="PANTHER" id="PTHR30329">
    <property type="entry name" value="STATOR ELEMENT OF FLAGELLAR MOTOR COMPLEX"/>
    <property type="match status" value="1"/>
</dbReference>
<dbReference type="InterPro" id="IPR011659">
    <property type="entry name" value="WD40"/>
</dbReference>
<dbReference type="Pfam" id="PF13620">
    <property type="entry name" value="CarboxypepD_reg"/>
    <property type="match status" value="1"/>
</dbReference>
<reference evidence="8 9" key="1">
    <citation type="submission" date="2018-05" db="EMBL/GenBank/DDBJ databases">
        <title>Flavobacterium sp. MEBiC07310.</title>
        <authorList>
            <person name="Baek K."/>
        </authorList>
    </citation>
    <scope>NUCLEOTIDE SEQUENCE [LARGE SCALE GENOMIC DNA]</scope>
    <source>
        <strain evidence="8 9">MEBiC07310</strain>
    </source>
</reference>
<dbReference type="GO" id="GO:0009279">
    <property type="term" value="C:cell outer membrane"/>
    <property type="evidence" value="ECO:0007669"/>
    <property type="project" value="UniProtKB-SubCell"/>
</dbReference>
<dbReference type="CDD" id="cd07185">
    <property type="entry name" value="OmpA_C-like"/>
    <property type="match status" value="1"/>
</dbReference>
<dbReference type="Gene3D" id="2.120.10.30">
    <property type="entry name" value="TolB, C-terminal domain"/>
    <property type="match status" value="1"/>
</dbReference>
<evidence type="ECO:0000256" key="1">
    <source>
        <dbReference type="ARBA" id="ARBA00004442"/>
    </source>
</evidence>
<dbReference type="AlphaFoldDB" id="A0A2U8QZ44"/>
<comment type="subcellular location">
    <subcellularLocation>
        <location evidence="1">Cell outer membrane</location>
    </subcellularLocation>
</comment>
<evidence type="ECO:0000256" key="2">
    <source>
        <dbReference type="ARBA" id="ARBA00023136"/>
    </source>
</evidence>
<dbReference type="InterPro" id="IPR011990">
    <property type="entry name" value="TPR-like_helical_dom_sf"/>
</dbReference>
<evidence type="ECO:0000259" key="7">
    <source>
        <dbReference type="PROSITE" id="PS51123"/>
    </source>
</evidence>
<dbReference type="Gene3D" id="1.25.40.10">
    <property type="entry name" value="Tetratricopeptide repeat domain"/>
    <property type="match status" value="1"/>
</dbReference>
<dbReference type="Gene3D" id="3.30.1330.60">
    <property type="entry name" value="OmpA-like domain"/>
    <property type="match status" value="1"/>
</dbReference>
<feature type="repeat" description="TPR" evidence="4">
    <location>
        <begin position="54"/>
        <end position="87"/>
    </location>
</feature>
<dbReference type="PANTHER" id="PTHR30329:SF21">
    <property type="entry name" value="LIPOPROTEIN YIAD-RELATED"/>
    <property type="match status" value="1"/>
</dbReference>
<keyword evidence="8" id="KW-0969">Cilium</keyword>
<evidence type="ECO:0000313" key="8">
    <source>
        <dbReference type="EMBL" id="AWM15085.1"/>
    </source>
</evidence>
<sequence>MKTLYITLFMISCFLTGQAQLSQLNTADKKYKNYSYVDAIDIYEKVADKGYKSPELFKKLGNSYYFNGELDQAAKWYGELFALDEKNLEPEYYFRYSQALKANGDYKKANKYLEVFNEKTDDSRGKRYARNKDYLNIIDRNSGKYTIDTTNLNSEYSDYGLAPFGKEFVFTSARTDGALYHKIHDWTNQNFTDLYSASRNEDGSFSTPENFSKEINTKFNEASPTFTKDGKTMYFTRNNFNNGKKGKDEDKSTLVKIYKATLENGEWKNVEELPFNSDNYSTAHPVLSKDEKTLFFASDMPGGFGNSDIYKVSINGNSFGKPENLGKVINTEGRESFPFVDDDNNLFFASDGQLGLGGLDIFESKWKDGEYQTPINLAKPINSSMDDFAFIIDKDKKGYFTSNRESSKGYDDIYSFAYCQQTIYGIVTDIDTDELLPGSSVIIFDENMNKLSETTANDKAYYEFTNLDCQTKYNVRVSKEEYETSERMIATAEKDGKTEANFALKRNVFPVEEGTDLAKIFDISIIYFDLDKWNIRPDAAKDLQKIVEVMKQYPDMEVAIRSHTDSRQTHRYNEILSDKRAKSTLEFMVKNGIERRRLTAKGYGETELVNGCSDGVPCSEEEHQKNRRSEFIVTKMN</sequence>
<dbReference type="Pfam" id="PF07676">
    <property type="entry name" value="PD40"/>
    <property type="match status" value="3"/>
</dbReference>
<dbReference type="Proteomes" id="UP000245429">
    <property type="component" value="Chromosome"/>
</dbReference>
<keyword evidence="6" id="KW-0732">Signal</keyword>
<protein>
    <submittedName>
        <fullName evidence="8">Flagellar motor protein MotB</fullName>
    </submittedName>
</protein>
<gene>
    <name evidence="8" type="ORF">DI487_15320</name>
</gene>
<dbReference type="PROSITE" id="PS50005">
    <property type="entry name" value="TPR"/>
    <property type="match status" value="1"/>
</dbReference>
<dbReference type="PRINTS" id="PR01021">
    <property type="entry name" value="OMPADOMAIN"/>
</dbReference>
<keyword evidence="2 5" id="KW-0472">Membrane</keyword>
<feature type="chain" id="PRO_5015864175" evidence="6">
    <location>
        <begin position="20"/>
        <end position="637"/>
    </location>
</feature>
<dbReference type="RefSeq" id="WP_109570423.1">
    <property type="nucleotide sequence ID" value="NZ_CP029463.1"/>
</dbReference>
<dbReference type="InterPro" id="IPR011042">
    <property type="entry name" value="6-blade_b-propeller_TolB-like"/>
</dbReference>
<dbReference type="SUPFAM" id="SSF48452">
    <property type="entry name" value="TPR-like"/>
    <property type="match status" value="1"/>
</dbReference>
<evidence type="ECO:0000256" key="5">
    <source>
        <dbReference type="PROSITE-ProRule" id="PRU00473"/>
    </source>
</evidence>